<organism evidence="1 2">
    <name type="scientific">Symbiochloris irregularis</name>
    <dbReference type="NCBI Taxonomy" id="706552"/>
    <lineage>
        <taxon>Eukaryota</taxon>
        <taxon>Viridiplantae</taxon>
        <taxon>Chlorophyta</taxon>
        <taxon>core chlorophytes</taxon>
        <taxon>Trebouxiophyceae</taxon>
        <taxon>Trebouxiales</taxon>
        <taxon>Trebouxiaceae</taxon>
        <taxon>Symbiochloris</taxon>
    </lineage>
</organism>
<name>A0AAW1NYV7_9CHLO</name>
<gene>
    <name evidence="1" type="ORF">WJX73_007069</name>
</gene>
<evidence type="ECO:0000313" key="1">
    <source>
        <dbReference type="EMBL" id="KAK9799782.1"/>
    </source>
</evidence>
<protein>
    <submittedName>
        <fullName evidence="1">Uncharacterized protein</fullName>
    </submittedName>
</protein>
<evidence type="ECO:0000313" key="2">
    <source>
        <dbReference type="Proteomes" id="UP001465755"/>
    </source>
</evidence>
<dbReference type="Proteomes" id="UP001465755">
    <property type="component" value="Unassembled WGS sequence"/>
</dbReference>
<comment type="caution">
    <text evidence="1">The sequence shown here is derived from an EMBL/GenBank/DDBJ whole genome shotgun (WGS) entry which is preliminary data.</text>
</comment>
<accession>A0AAW1NYV7</accession>
<dbReference type="AlphaFoldDB" id="A0AAW1NYV7"/>
<proteinExistence type="predicted"/>
<dbReference type="EMBL" id="JALJOQ010000087">
    <property type="protein sequence ID" value="KAK9799782.1"/>
    <property type="molecule type" value="Genomic_DNA"/>
</dbReference>
<keyword evidence="2" id="KW-1185">Reference proteome</keyword>
<sequence length="145" mass="15832">MQLGTETLLVARQVCRNWRQQASLQITAVTCKPGDQLEPCLALLQKLASLRSVCFFGKEPTMLFHLEALARLTCLGLPAPTSSELDGVFNLLGHLPELKALAVGADAHFGLEYTQIRSLVLEHMDIGSLDIPQGIKSQSTMMTVL</sequence>
<reference evidence="1 2" key="1">
    <citation type="journal article" date="2024" name="Nat. Commun.">
        <title>Phylogenomics reveals the evolutionary origins of lichenization in chlorophyte algae.</title>
        <authorList>
            <person name="Puginier C."/>
            <person name="Libourel C."/>
            <person name="Otte J."/>
            <person name="Skaloud P."/>
            <person name="Haon M."/>
            <person name="Grisel S."/>
            <person name="Petersen M."/>
            <person name="Berrin J.G."/>
            <person name="Delaux P.M."/>
            <person name="Dal Grande F."/>
            <person name="Keller J."/>
        </authorList>
    </citation>
    <scope>NUCLEOTIDE SEQUENCE [LARGE SCALE GENOMIC DNA]</scope>
    <source>
        <strain evidence="1 2">SAG 2036</strain>
    </source>
</reference>